<evidence type="ECO:0000313" key="5">
    <source>
        <dbReference type="Proteomes" id="UP000317977"/>
    </source>
</evidence>
<dbReference type="Proteomes" id="UP000317977">
    <property type="component" value="Unassembled WGS sequence"/>
</dbReference>
<sequence length="679" mass="75682" precursor="true">MYRFALFFVFLFGAVAAHSRADEFKQLPPAGIEIDAGIRGELSARVADLDSRIEASAKGSADADRWAPDVEVLVRAVRLALDHNGFFKASELKDAGMLLDEADRRLKAAMRGDRGLKLLGYSGRSSEKPTLVVGGFTSRIDDSVQPYGLVIPAGYRVGRGESRLDVWLHGRGDTKTEIPFLKERMTKVGEYAPAKTFVLHPFGRHCVAFKFAGETDVYEAIEHVSRLFAVDRDRIAMRGFSMGGAGVWHLAVHDPTRWFAANPGAGFVDTIVYQGWDKTKPFEITENRQKLLNWYDVLPWTTNLRNTNLIAYSGEVDKQRAAAERVTSLAKQEGVQYQHIIGKGMGHKIDSNSAKTIDAALGKLASAKTESPRTQIDFSTYLLRYHEADWLSVEGLEEQFLPGRIRAKIVGDHAIEMTTSGVTRLRLDFAKSAWPGDEAKVTVAIDGQTVRVSDTGRATGLQCEIVWDGAWLQAMDDDPALRKRPGMQGPIDDAFCEKFVFVSPSRPATHGKVERWIDREMQYVSKRWQTLMRGKARWVNDVDVTEEMVSTCNLVCFGDFTSNRYLASIAAGLPIGWSREQITVGNKTYNPVSHAAVMCFPNPKNPNRYVVVNSGMTFRDFSNISNSRQIAMLPDWAIIDVDTTNDLIFAGDVVADGFFDEQWKLKTEPTNDRDEAAND</sequence>
<evidence type="ECO:0000313" key="4">
    <source>
        <dbReference type="EMBL" id="TWU57830.1"/>
    </source>
</evidence>
<dbReference type="GO" id="GO:0006508">
    <property type="term" value="P:proteolysis"/>
    <property type="evidence" value="ECO:0007669"/>
    <property type="project" value="InterPro"/>
</dbReference>
<dbReference type="OrthoDB" id="236649at2"/>
<dbReference type="Gene3D" id="3.40.50.1820">
    <property type="entry name" value="alpha/beta hydrolase"/>
    <property type="match status" value="1"/>
</dbReference>
<proteinExistence type="predicted"/>
<name>A0A5C6FB95_9BACT</name>
<evidence type="ECO:0000259" key="3">
    <source>
        <dbReference type="Pfam" id="PF00326"/>
    </source>
</evidence>
<organism evidence="4 5">
    <name type="scientific">Rubripirellula reticaptiva</name>
    <dbReference type="NCBI Taxonomy" id="2528013"/>
    <lineage>
        <taxon>Bacteria</taxon>
        <taxon>Pseudomonadati</taxon>
        <taxon>Planctomycetota</taxon>
        <taxon>Planctomycetia</taxon>
        <taxon>Pirellulales</taxon>
        <taxon>Pirellulaceae</taxon>
        <taxon>Rubripirellula</taxon>
    </lineage>
</organism>
<keyword evidence="5" id="KW-1185">Reference proteome</keyword>
<dbReference type="InterPro" id="IPR050955">
    <property type="entry name" value="Plant_Biomass_Hydrol_Est"/>
</dbReference>
<dbReference type="PANTHER" id="PTHR43037:SF1">
    <property type="entry name" value="BLL1128 PROTEIN"/>
    <property type="match status" value="1"/>
</dbReference>
<dbReference type="InterPro" id="IPR001375">
    <property type="entry name" value="Peptidase_S9_cat"/>
</dbReference>
<keyword evidence="1 2" id="KW-0732">Signal</keyword>
<dbReference type="RefSeq" id="WP_146532659.1">
    <property type="nucleotide sequence ID" value="NZ_SJPX01000001.1"/>
</dbReference>
<protein>
    <submittedName>
        <fullName evidence="4">Prolyl oligopeptidase family protein</fullName>
    </submittedName>
</protein>
<reference evidence="4 5" key="1">
    <citation type="submission" date="2019-02" db="EMBL/GenBank/DDBJ databases">
        <title>Deep-cultivation of Planctomycetes and their phenomic and genomic characterization uncovers novel biology.</title>
        <authorList>
            <person name="Wiegand S."/>
            <person name="Jogler M."/>
            <person name="Boedeker C."/>
            <person name="Pinto D."/>
            <person name="Vollmers J."/>
            <person name="Rivas-Marin E."/>
            <person name="Kohn T."/>
            <person name="Peeters S.H."/>
            <person name="Heuer A."/>
            <person name="Rast P."/>
            <person name="Oberbeckmann S."/>
            <person name="Bunk B."/>
            <person name="Jeske O."/>
            <person name="Meyerdierks A."/>
            <person name="Storesund J.E."/>
            <person name="Kallscheuer N."/>
            <person name="Luecker S."/>
            <person name="Lage O.M."/>
            <person name="Pohl T."/>
            <person name="Merkel B.J."/>
            <person name="Hornburger P."/>
            <person name="Mueller R.-W."/>
            <person name="Bruemmer F."/>
            <person name="Labrenz M."/>
            <person name="Spormann A.M."/>
            <person name="Op Den Camp H."/>
            <person name="Overmann J."/>
            <person name="Amann R."/>
            <person name="Jetten M.S.M."/>
            <person name="Mascher T."/>
            <person name="Medema M.H."/>
            <person name="Devos D.P."/>
            <person name="Kaster A.-K."/>
            <person name="Ovreas L."/>
            <person name="Rohde M."/>
            <person name="Galperin M.Y."/>
            <person name="Jogler C."/>
        </authorList>
    </citation>
    <scope>NUCLEOTIDE SEQUENCE [LARGE SCALE GENOMIC DNA]</scope>
    <source>
        <strain evidence="4 5">Poly59</strain>
    </source>
</reference>
<feature type="signal peptide" evidence="2">
    <location>
        <begin position="1"/>
        <end position="21"/>
    </location>
</feature>
<dbReference type="SUPFAM" id="SSF53474">
    <property type="entry name" value="alpha/beta-Hydrolases"/>
    <property type="match status" value="1"/>
</dbReference>
<gene>
    <name evidence="4" type="ORF">Poly59_07390</name>
</gene>
<evidence type="ECO:0000256" key="1">
    <source>
        <dbReference type="ARBA" id="ARBA00022729"/>
    </source>
</evidence>
<dbReference type="Pfam" id="PF00326">
    <property type="entry name" value="Peptidase_S9"/>
    <property type="match status" value="1"/>
</dbReference>
<accession>A0A5C6FB95</accession>
<dbReference type="InterPro" id="IPR029058">
    <property type="entry name" value="AB_hydrolase_fold"/>
</dbReference>
<dbReference type="AlphaFoldDB" id="A0A5C6FB95"/>
<evidence type="ECO:0000256" key="2">
    <source>
        <dbReference type="SAM" id="SignalP"/>
    </source>
</evidence>
<feature type="domain" description="Peptidase S9 prolyl oligopeptidase catalytic" evidence="3">
    <location>
        <begin position="215"/>
        <end position="356"/>
    </location>
</feature>
<dbReference type="EMBL" id="SJPX01000001">
    <property type="protein sequence ID" value="TWU57830.1"/>
    <property type="molecule type" value="Genomic_DNA"/>
</dbReference>
<dbReference type="GO" id="GO:0008236">
    <property type="term" value="F:serine-type peptidase activity"/>
    <property type="evidence" value="ECO:0007669"/>
    <property type="project" value="InterPro"/>
</dbReference>
<dbReference type="PANTHER" id="PTHR43037">
    <property type="entry name" value="UNNAMED PRODUCT-RELATED"/>
    <property type="match status" value="1"/>
</dbReference>
<comment type="caution">
    <text evidence="4">The sequence shown here is derived from an EMBL/GenBank/DDBJ whole genome shotgun (WGS) entry which is preliminary data.</text>
</comment>
<feature type="chain" id="PRO_5022781662" evidence="2">
    <location>
        <begin position="22"/>
        <end position="679"/>
    </location>
</feature>